<proteinExistence type="predicted"/>
<reference evidence="1" key="1">
    <citation type="journal article" date="2015" name="Antimicrob. Agents Chemother.">
        <title>Complete nucleotide sequence of a conjugative plasmid carrying bla(PER-1).</title>
        <authorList>
            <person name="Li R."/>
            <person name="Wong M.H."/>
            <person name="Zhou Y."/>
            <person name="Chan E.W."/>
            <person name="Chen S."/>
        </authorList>
    </citation>
    <scope>NUCLEOTIDE SEQUENCE</scope>
    <source>
        <strain evidence="1">V36</strain>
        <plasmid evidence="1">pVPH1</plasmid>
    </source>
</reference>
<protein>
    <submittedName>
        <fullName evidence="1">Uncharacterized protein</fullName>
    </submittedName>
</protein>
<sequence length="57" mass="6533">MALSVNSSKWKQIPALAEEHGHFYIEILDSDESKANLYVHPAAMKRAVHKEHEKECD</sequence>
<keyword evidence="1" id="KW-0614">Plasmid</keyword>
<dbReference type="EMBL" id="KP688397">
    <property type="protein sequence ID" value="AJP18362.1"/>
    <property type="molecule type" value="Genomic_DNA"/>
</dbReference>
<gene>
    <name evidence="1" type="ORF">pVPH1_0189</name>
</gene>
<accession>A0A0C5GSK3</accession>
<evidence type="ECO:0000313" key="1">
    <source>
        <dbReference type="EMBL" id="AJP18362.1"/>
    </source>
</evidence>
<organism evidence="1">
    <name type="scientific">Vibrio parahaemolyticus</name>
    <dbReference type="NCBI Taxonomy" id="670"/>
    <lineage>
        <taxon>Bacteria</taxon>
        <taxon>Pseudomonadati</taxon>
        <taxon>Pseudomonadota</taxon>
        <taxon>Gammaproteobacteria</taxon>
        <taxon>Vibrionales</taxon>
        <taxon>Vibrionaceae</taxon>
        <taxon>Vibrio</taxon>
    </lineage>
</organism>
<name>A0A0C5GSK3_VIBPH</name>
<geneLocation type="plasmid" evidence="1">
    <name>pVPH1</name>
</geneLocation>
<dbReference type="AlphaFoldDB" id="A0A0C5GSK3"/>